<dbReference type="AlphaFoldDB" id="A0AA85KET5"/>
<dbReference type="Gene3D" id="3.60.10.10">
    <property type="entry name" value="Endonuclease/exonuclease/phosphatase"/>
    <property type="match status" value="1"/>
</dbReference>
<keyword evidence="10" id="KW-0539">Nucleus</keyword>
<reference evidence="14" key="2">
    <citation type="submission" date="2023-11" db="UniProtKB">
        <authorList>
            <consortium name="WormBaseParasite"/>
        </authorList>
    </citation>
    <scope>IDENTIFICATION</scope>
</reference>
<evidence type="ECO:0000256" key="8">
    <source>
        <dbReference type="ARBA" id="ARBA00022842"/>
    </source>
</evidence>
<proteinExistence type="predicted"/>
<feature type="compositionally biased region" description="Polar residues" evidence="11">
    <location>
        <begin position="68"/>
        <end position="77"/>
    </location>
</feature>
<dbReference type="GO" id="GO:0003697">
    <property type="term" value="F:single-stranded DNA binding"/>
    <property type="evidence" value="ECO:0007669"/>
    <property type="project" value="TreeGrafter"/>
</dbReference>
<dbReference type="GO" id="GO:0070260">
    <property type="term" value="F:5'-tyrosyl-DNA phosphodiesterase activity"/>
    <property type="evidence" value="ECO:0007669"/>
    <property type="project" value="TreeGrafter"/>
</dbReference>
<feature type="compositionally biased region" description="Polar residues" evidence="11">
    <location>
        <begin position="1"/>
        <end position="21"/>
    </location>
</feature>
<evidence type="ECO:0000313" key="13">
    <source>
        <dbReference type="Proteomes" id="UP000050795"/>
    </source>
</evidence>
<dbReference type="InterPro" id="IPR005135">
    <property type="entry name" value="Endo/exonuclease/phosphatase"/>
</dbReference>
<accession>A0AA85KET5</accession>
<dbReference type="InterPro" id="IPR051547">
    <property type="entry name" value="TDP2-like"/>
</dbReference>
<dbReference type="GO" id="GO:0016605">
    <property type="term" value="C:PML body"/>
    <property type="evidence" value="ECO:0007669"/>
    <property type="project" value="UniProtKB-SubCell"/>
</dbReference>
<keyword evidence="6" id="KW-0227">DNA damage</keyword>
<dbReference type="WBParaSite" id="TREG1_7290.1">
    <property type="protein sequence ID" value="TREG1_7290.1"/>
    <property type="gene ID" value="TREG1_7290"/>
</dbReference>
<evidence type="ECO:0000256" key="3">
    <source>
        <dbReference type="ARBA" id="ARBA00004322"/>
    </source>
</evidence>
<dbReference type="PANTHER" id="PTHR15822">
    <property type="entry name" value="TRAF AND TNF RECEPTOR-ASSOCIATED PROTEIN"/>
    <property type="match status" value="1"/>
</dbReference>
<dbReference type="Gene3D" id="1.10.8.10">
    <property type="entry name" value="DNA helicase RuvA subunit, C-terminal domain"/>
    <property type="match status" value="1"/>
</dbReference>
<evidence type="ECO:0000256" key="7">
    <source>
        <dbReference type="ARBA" id="ARBA00022801"/>
    </source>
</evidence>
<evidence type="ECO:0000256" key="9">
    <source>
        <dbReference type="ARBA" id="ARBA00023204"/>
    </source>
</evidence>
<dbReference type="SUPFAM" id="SSF46934">
    <property type="entry name" value="UBA-like"/>
    <property type="match status" value="1"/>
</dbReference>
<dbReference type="InterPro" id="IPR036691">
    <property type="entry name" value="Endo/exonu/phosph_ase_sf"/>
</dbReference>
<dbReference type="GO" id="GO:0006302">
    <property type="term" value="P:double-strand break repair"/>
    <property type="evidence" value="ECO:0007669"/>
    <property type="project" value="TreeGrafter"/>
</dbReference>
<protein>
    <recommendedName>
        <fullName evidence="12">Endonuclease/exonuclease/phosphatase domain-containing protein</fullName>
    </recommendedName>
</protein>
<keyword evidence="7" id="KW-0378">Hydrolase</keyword>
<keyword evidence="9" id="KW-0234">DNA repair</keyword>
<keyword evidence="8" id="KW-0460">Magnesium</keyword>
<feature type="region of interest" description="Disordered" evidence="11">
    <location>
        <begin position="68"/>
        <end position="88"/>
    </location>
</feature>
<evidence type="ECO:0000259" key="12">
    <source>
        <dbReference type="Pfam" id="PF03372"/>
    </source>
</evidence>
<dbReference type="Pfam" id="PF03372">
    <property type="entry name" value="Exo_endo_phos"/>
    <property type="match status" value="1"/>
</dbReference>
<feature type="region of interest" description="Disordered" evidence="11">
    <location>
        <begin position="1"/>
        <end position="23"/>
    </location>
</feature>
<keyword evidence="5" id="KW-0479">Metal-binding</keyword>
<evidence type="ECO:0000256" key="5">
    <source>
        <dbReference type="ARBA" id="ARBA00022723"/>
    </source>
</evidence>
<dbReference type="Proteomes" id="UP000050795">
    <property type="component" value="Unassembled WGS sequence"/>
</dbReference>
<dbReference type="Pfam" id="PF14555">
    <property type="entry name" value="UBA_4"/>
    <property type="match status" value="1"/>
</dbReference>
<sequence>MEKKQQSTSNKRTDVGNTEGSQDGKDPYLEKCIAFAEITNTDRALATMYLQEYDWNLTLSVDEYFSRQQAKSSNSQERNPRKRKLDESDVVILSSSSDPLDKSLNKPMSTKVSVEKMPILTVLSWNIQGLEKSCLNKRMEAIATTIQKEEFHVVCLQEVVPACLNILQSKLEPTYHIFSASDHNCFWDYFVAILIRKHPGIKVDPNTISIQEFPNTVMDRHLFSIDLHLSNFSDQFNSELYLRIFTSHLESCAEYSTERVDQLKLVWDAMSSYVKSDETESNSKVTRASVFCGDLNLRDAEVTMLGGLPEGIVDVWEKCGRLPELRTTWDPMRNSNARSQFKGIPRPHLTFRYDRMYVMGSILEPVDFGFRGIEKVKRSAYFASDHWGILSRFLLSTG</sequence>
<evidence type="ECO:0000256" key="2">
    <source>
        <dbReference type="ARBA" id="ARBA00001946"/>
    </source>
</evidence>
<evidence type="ECO:0000256" key="10">
    <source>
        <dbReference type="ARBA" id="ARBA00023242"/>
    </source>
</evidence>
<comment type="subcellular location">
    <subcellularLocation>
        <location evidence="3">Nucleus</location>
        <location evidence="3">PML body</location>
    </subcellularLocation>
</comment>
<name>A0AA85KET5_TRIRE</name>
<evidence type="ECO:0000256" key="1">
    <source>
        <dbReference type="ARBA" id="ARBA00001936"/>
    </source>
</evidence>
<dbReference type="SUPFAM" id="SSF56219">
    <property type="entry name" value="DNase I-like"/>
    <property type="match status" value="1"/>
</dbReference>
<keyword evidence="4" id="KW-0540">Nuclease</keyword>
<keyword evidence="13" id="KW-1185">Reference proteome</keyword>
<dbReference type="GO" id="GO:0004518">
    <property type="term" value="F:nuclease activity"/>
    <property type="evidence" value="ECO:0007669"/>
    <property type="project" value="UniProtKB-KW"/>
</dbReference>
<dbReference type="GO" id="GO:0005737">
    <property type="term" value="C:cytoplasm"/>
    <property type="evidence" value="ECO:0007669"/>
    <property type="project" value="TreeGrafter"/>
</dbReference>
<evidence type="ECO:0000256" key="11">
    <source>
        <dbReference type="SAM" id="MobiDB-lite"/>
    </source>
</evidence>
<evidence type="ECO:0000256" key="6">
    <source>
        <dbReference type="ARBA" id="ARBA00022763"/>
    </source>
</evidence>
<reference evidence="13" key="1">
    <citation type="submission" date="2022-06" db="EMBL/GenBank/DDBJ databases">
        <authorList>
            <person name="Berger JAMES D."/>
            <person name="Berger JAMES D."/>
        </authorList>
    </citation>
    <scope>NUCLEOTIDE SEQUENCE [LARGE SCALE GENOMIC DNA]</scope>
</reference>
<dbReference type="InterPro" id="IPR009060">
    <property type="entry name" value="UBA-like_sf"/>
</dbReference>
<evidence type="ECO:0000256" key="4">
    <source>
        <dbReference type="ARBA" id="ARBA00022722"/>
    </source>
</evidence>
<comment type="cofactor">
    <cofactor evidence="1">
        <name>Mn(2+)</name>
        <dbReference type="ChEBI" id="CHEBI:29035"/>
    </cofactor>
</comment>
<dbReference type="CDD" id="cd09080">
    <property type="entry name" value="TDP2"/>
    <property type="match status" value="1"/>
</dbReference>
<evidence type="ECO:0000313" key="14">
    <source>
        <dbReference type="WBParaSite" id="TREG1_7290.1"/>
    </source>
</evidence>
<dbReference type="GO" id="GO:0046872">
    <property type="term" value="F:metal ion binding"/>
    <property type="evidence" value="ECO:0007669"/>
    <property type="project" value="UniProtKB-KW"/>
</dbReference>
<feature type="domain" description="Endonuclease/exonuclease/phosphatase" evidence="12">
    <location>
        <begin position="123"/>
        <end position="360"/>
    </location>
</feature>
<comment type="cofactor">
    <cofactor evidence="2">
        <name>Mg(2+)</name>
        <dbReference type="ChEBI" id="CHEBI:18420"/>
    </cofactor>
</comment>
<organism evidence="13 14">
    <name type="scientific">Trichobilharzia regenti</name>
    <name type="common">Nasal bird schistosome</name>
    <dbReference type="NCBI Taxonomy" id="157069"/>
    <lineage>
        <taxon>Eukaryota</taxon>
        <taxon>Metazoa</taxon>
        <taxon>Spiralia</taxon>
        <taxon>Lophotrochozoa</taxon>
        <taxon>Platyhelminthes</taxon>
        <taxon>Trematoda</taxon>
        <taxon>Digenea</taxon>
        <taxon>Strigeidida</taxon>
        <taxon>Schistosomatoidea</taxon>
        <taxon>Schistosomatidae</taxon>
        <taxon>Trichobilharzia</taxon>
    </lineage>
</organism>
<dbReference type="PANTHER" id="PTHR15822:SF4">
    <property type="entry name" value="TYROSYL-DNA PHOSPHODIESTERASE 2"/>
    <property type="match status" value="1"/>
</dbReference>